<evidence type="ECO:0000313" key="3">
    <source>
        <dbReference type="Proteomes" id="UP000287166"/>
    </source>
</evidence>
<dbReference type="EMBL" id="BFAD01000004">
    <property type="protein sequence ID" value="GBE82828.1"/>
    <property type="molecule type" value="Genomic_DNA"/>
</dbReference>
<dbReference type="InParanoid" id="A0A401GKY0"/>
<feature type="region of interest" description="Disordered" evidence="1">
    <location>
        <begin position="1"/>
        <end position="162"/>
    </location>
</feature>
<feature type="compositionally biased region" description="Basic and acidic residues" evidence="1">
    <location>
        <begin position="80"/>
        <end position="94"/>
    </location>
</feature>
<reference evidence="2 3" key="1">
    <citation type="journal article" date="2018" name="Sci. Rep.">
        <title>Genome sequence of the cauliflower mushroom Sparassis crispa (Hanabiratake) and its association with beneficial usage.</title>
        <authorList>
            <person name="Kiyama R."/>
            <person name="Furutani Y."/>
            <person name="Kawaguchi K."/>
            <person name="Nakanishi T."/>
        </authorList>
    </citation>
    <scope>NUCLEOTIDE SEQUENCE [LARGE SCALE GENOMIC DNA]</scope>
</reference>
<feature type="compositionally biased region" description="Basic residues" evidence="1">
    <location>
        <begin position="149"/>
        <end position="162"/>
    </location>
</feature>
<feature type="compositionally biased region" description="Low complexity" evidence="1">
    <location>
        <begin position="123"/>
        <end position="144"/>
    </location>
</feature>
<dbReference type="AlphaFoldDB" id="A0A401GKY0"/>
<feature type="compositionally biased region" description="Low complexity" evidence="1">
    <location>
        <begin position="7"/>
        <end position="28"/>
    </location>
</feature>
<keyword evidence="3" id="KW-1185">Reference proteome</keyword>
<gene>
    <name evidence="2" type="ORF">SCP_0412150</name>
</gene>
<sequence>MVSFVQSLPTSHNSVSPSSAPRSSSIEPGTLLGRHYSYQMRSPAMGADIAQDAEPLSPSPPLPHHHSSQKRHSSPFPKYLAERTASHLRARDVTEDNYVSYVGAKPAEGAYGEPYPSPPAQPTPSAESETNSSVTVASRSTASTEAKAKHPKTTSKKKAAAA</sequence>
<feature type="compositionally biased region" description="Basic residues" evidence="1">
    <location>
        <begin position="63"/>
        <end position="73"/>
    </location>
</feature>
<dbReference type="Proteomes" id="UP000287166">
    <property type="component" value="Unassembled WGS sequence"/>
</dbReference>
<dbReference type="GeneID" id="38779745"/>
<organism evidence="2 3">
    <name type="scientific">Sparassis crispa</name>
    <dbReference type="NCBI Taxonomy" id="139825"/>
    <lineage>
        <taxon>Eukaryota</taxon>
        <taxon>Fungi</taxon>
        <taxon>Dikarya</taxon>
        <taxon>Basidiomycota</taxon>
        <taxon>Agaricomycotina</taxon>
        <taxon>Agaricomycetes</taxon>
        <taxon>Polyporales</taxon>
        <taxon>Sparassidaceae</taxon>
        <taxon>Sparassis</taxon>
    </lineage>
</organism>
<proteinExistence type="predicted"/>
<accession>A0A401GKY0</accession>
<protein>
    <submittedName>
        <fullName evidence="2">Uncharacterized protein</fullName>
    </submittedName>
</protein>
<evidence type="ECO:0000313" key="2">
    <source>
        <dbReference type="EMBL" id="GBE82828.1"/>
    </source>
</evidence>
<comment type="caution">
    <text evidence="2">The sequence shown here is derived from an EMBL/GenBank/DDBJ whole genome shotgun (WGS) entry which is preliminary data.</text>
</comment>
<name>A0A401GKY0_9APHY</name>
<dbReference type="RefSeq" id="XP_027613741.1">
    <property type="nucleotide sequence ID" value="XM_027757940.1"/>
</dbReference>
<evidence type="ECO:0000256" key="1">
    <source>
        <dbReference type="SAM" id="MobiDB-lite"/>
    </source>
</evidence>